<dbReference type="InterPro" id="IPR005495">
    <property type="entry name" value="LptG/LptF_permease"/>
</dbReference>
<reference evidence="10 11" key="1">
    <citation type="submission" date="2018-10" db="EMBL/GenBank/DDBJ databases">
        <authorList>
            <person name="Chen W.-M."/>
        </authorList>
    </citation>
    <scope>NUCLEOTIDE SEQUENCE [LARGE SCALE GENOMIC DNA]</scope>
    <source>
        <strain evidence="10 11">H-5</strain>
    </source>
</reference>
<organism evidence="10 11">
    <name type="scientific">Pseudomethylobacillus aquaticus</name>
    <dbReference type="NCBI Taxonomy" id="2676064"/>
    <lineage>
        <taxon>Bacteria</taxon>
        <taxon>Pseudomonadati</taxon>
        <taxon>Pseudomonadota</taxon>
        <taxon>Betaproteobacteria</taxon>
        <taxon>Nitrosomonadales</taxon>
        <taxon>Methylophilaceae</taxon>
        <taxon>Pseudomethylobacillus</taxon>
    </lineage>
</organism>
<keyword evidence="4" id="KW-1003">Cell membrane</keyword>
<feature type="transmembrane region" description="Helical" evidence="9">
    <location>
        <begin position="105"/>
        <end position="125"/>
    </location>
</feature>
<feature type="transmembrane region" description="Helical" evidence="9">
    <location>
        <begin position="325"/>
        <end position="347"/>
    </location>
</feature>
<evidence type="ECO:0000313" key="11">
    <source>
        <dbReference type="Proteomes" id="UP000275137"/>
    </source>
</evidence>
<feature type="transmembrane region" description="Helical" evidence="9">
    <location>
        <begin position="270"/>
        <end position="289"/>
    </location>
</feature>
<evidence type="ECO:0000256" key="2">
    <source>
        <dbReference type="ARBA" id="ARBA00014213"/>
    </source>
</evidence>
<dbReference type="InterPro" id="IPR030922">
    <property type="entry name" value="LptF"/>
</dbReference>
<dbReference type="RefSeq" id="WP_123237630.1">
    <property type="nucleotide sequence ID" value="NZ_RJVP01000004.1"/>
</dbReference>
<evidence type="ECO:0000256" key="4">
    <source>
        <dbReference type="ARBA" id="ARBA00022475"/>
    </source>
</evidence>
<keyword evidence="8 9" id="KW-0472">Membrane</keyword>
<keyword evidence="7 9" id="KW-1133">Transmembrane helix</keyword>
<feature type="transmembrane region" description="Helical" evidence="9">
    <location>
        <begin position="301"/>
        <end position="319"/>
    </location>
</feature>
<dbReference type="GO" id="GO:0015920">
    <property type="term" value="P:lipopolysaccharide transport"/>
    <property type="evidence" value="ECO:0007669"/>
    <property type="project" value="TreeGrafter"/>
</dbReference>
<keyword evidence="11" id="KW-1185">Reference proteome</keyword>
<dbReference type="EMBL" id="RJVP01000004">
    <property type="protein sequence ID" value="ROH85856.1"/>
    <property type="molecule type" value="Genomic_DNA"/>
</dbReference>
<protein>
    <recommendedName>
        <fullName evidence="2">Lipopolysaccharide export system permease protein LptF</fullName>
    </recommendedName>
</protein>
<proteinExistence type="predicted"/>
<evidence type="ECO:0000256" key="9">
    <source>
        <dbReference type="SAM" id="Phobius"/>
    </source>
</evidence>
<keyword evidence="5" id="KW-0997">Cell inner membrane</keyword>
<evidence type="ECO:0000256" key="8">
    <source>
        <dbReference type="ARBA" id="ARBA00023136"/>
    </source>
</evidence>
<evidence type="ECO:0000256" key="7">
    <source>
        <dbReference type="ARBA" id="ARBA00022989"/>
    </source>
</evidence>
<dbReference type="NCBIfam" id="TIGR04407">
    <property type="entry name" value="LptF_YjgP"/>
    <property type="match status" value="1"/>
</dbReference>
<comment type="caution">
    <text evidence="10">The sequence shown here is derived from an EMBL/GenBank/DDBJ whole genome shotgun (WGS) entry which is preliminary data.</text>
</comment>
<dbReference type="GO" id="GO:0043190">
    <property type="term" value="C:ATP-binding cassette (ABC) transporter complex"/>
    <property type="evidence" value="ECO:0007669"/>
    <property type="project" value="InterPro"/>
</dbReference>
<accession>A0A3N0UZ62</accession>
<dbReference type="Pfam" id="PF03739">
    <property type="entry name" value="LptF_LptG"/>
    <property type="match status" value="1"/>
</dbReference>
<evidence type="ECO:0000256" key="5">
    <source>
        <dbReference type="ARBA" id="ARBA00022519"/>
    </source>
</evidence>
<dbReference type="PANTHER" id="PTHR33529">
    <property type="entry name" value="SLR0882 PROTEIN-RELATED"/>
    <property type="match status" value="1"/>
</dbReference>
<evidence type="ECO:0000313" key="10">
    <source>
        <dbReference type="EMBL" id="ROH85856.1"/>
    </source>
</evidence>
<keyword evidence="3" id="KW-0813">Transport</keyword>
<evidence type="ECO:0000256" key="1">
    <source>
        <dbReference type="ARBA" id="ARBA00004429"/>
    </source>
</evidence>
<dbReference type="Proteomes" id="UP000275137">
    <property type="component" value="Unassembled WGS sequence"/>
</dbReference>
<feature type="transmembrane region" description="Helical" evidence="9">
    <location>
        <begin position="52"/>
        <end position="76"/>
    </location>
</feature>
<dbReference type="AlphaFoldDB" id="A0A3N0UZ62"/>
<dbReference type="PANTHER" id="PTHR33529:SF7">
    <property type="entry name" value="LIPOPOLYSACCHARIDE EXPORT SYSTEM PERMEASE PROTEIN LPTF"/>
    <property type="match status" value="1"/>
</dbReference>
<sequence>MLFKRSLLHELVTTAIGAFLVLFGVVIAQRVAYYIGIAAKGSLASDAINTLLGFSMLKFLPMMLSLTLFLAVLLTLSRWHRDSEMVVWFTSGQGIASWISPVLRFAAPVVAVIALLSMFVTPWATMKGADFSNQLKSRDELATITPGVFKESRQADRVFFVESFDELGNVVKNIFVQSVQHQRIGIIVASRGHRETAENGDNFLVMQQGRRYEGKPDTPEFTMTEFERYAIRIEAGEVKQKPPNTQAKSTMDLLQEEHDAKNVAEIQWRLALPISAFVLVLMAIPLSFVDPRSGRSANMMLALMIYVIYNNLLSIMQAWLSQDKISPMVGLWPVHLLFLSLTVYMFYRRIFQLPLLPRWWGK</sequence>
<evidence type="ECO:0000256" key="3">
    <source>
        <dbReference type="ARBA" id="ARBA00022448"/>
    </source>
</evidence>
<name>A0A3N0UZ62_9PROT</name>
<gene>
    <name evidence="10" type="primary">lptF</name>
    <name evidence="10" type="ORF">ED236_08970</name>
</gene>
<dbReference type="GO" id="GO:0055085">
    <property type="term" value="P:transmembrane transport"/>
    <property type="evidence" value="ECO:0007669"/>
    <property type="project" value="InterPro"/>
</dbReference>
<comment type="subcellular location">
    <subcellularLocation>
        <location evidence="1">Cell inner membrane</location>
        <topology evidence="1">Multi-pass membrane protein</topology>
    </subcellularLocation>
</comment>
<keyword evidence="6 9" id="KW-0812">Transmembrane</keyword>
<evidence type="ECO:0000256" key="6">
    <source>
        <dbReference type="ARBA" id="ARBA00022692"/>
    </source>
</evidence>